<keyword evidence="4" id="KW-1185">Reference proteome</keyword>
<gene>
    <name evidence="3" type="ORF">ACFW88_19550</name>
</gene>
<name>A0ABW6H7W9_9ACTN</name>
<reference evidence="3 4" key="1">
    <citation type="submission" date="2024-09" db="EMBL/GenBank/DDBJ databases">
        <title>The Natural Products Discovery Center: Release of the First 8490 Sequenced Strains for Exploring Actinobacteria Biosynthetic Diversity.</title>
        <authorList>
            <person name="Kalkreuter E."/>
            <person name="Kautsar S.A."/>
            <person name="Yang D."/>
            <person name="Bader C.D."/>
            <person name="Teijaro C.N."/>
            <person name="Fluegel L."/>
            <person name="Davis C.M."/>
            <person name="Simpson J.R."/>
            <person name="Lauterbach L."/>
            <person name="Steele A.D."/>
            <person name="Gui C."/>
            <person name="Meng S."/>
            <person name="Li G."/>
            <person name="Viehrig K."/>
            <person name="Ye F."/>
            <person name="Su P."/>
            <person name="Kiefer A.F."/>
            <person name="Nichols A."/>
            <person name="Cepeda A.J."/>
            <person name="Yan W."/>
            <person name="Fan B."/>
            <person name="Jiang Y."/>
            <person name="Adhikari A."/>
            <person name="Zheng C.-J."/>
            <person name="Schuster L."/>
            <person name="Cowan T.M."/>
            <person name="Smanski M.J."/>
            <person name="Chevrette M.G."/>
            <person name="De Carvalho L.P.S."/>
            <person name="Shen B."/>
        </authorList>
    </citation>
    <scope>NUCLEOTIDE SEQUENCE [LARGE SCALE GENOMIC DNA]</scope>
    <source>
        <strain evidence="3 4">NPDC059500</strain>
    </source>
</reference>
<dbReference type="Gene3D" id="2.40.260.10">
    <property type="entry name" value="Sortase"/>
    <property type="match status" value="1"/>
</dbReference>
<keyword evidence="2" id="KW-1133">Transmembrane helix</keyword>
<accession>A0ABW6H7W9</accession>
<evidence type="ECO:0000313" key="4">
    <source>
        <dbReference type="Proteomes" id="UP001599756"/>
    </source>
</evidence>
<dbReference type="EMBL" id="JBHYTS010000029">
    <property type="protein sequence ID" value="MFE1752707.1"/>
    <property type="molecule type" value="Genomic_DNA"/>
</dbReference>
<protein>
    <submittedName>
        <fullName evidence="3">Sortase domain-bontaining protein</fullName>
    </submittedName>
</protein>
<dbReference type="CDD" id="cd05829">
    <property type="entry name" value="Sortase_F"/>
    <property type="match status" value="1"/>
</dbReference>
<keyword evidence="2" id="KW-0812">Transmembrane</keyword>
<comment type="caution">
    <text evidence="3">The sequence shown here is derived from an EMBL/GenBank/DDBJ whole genome shotgun (WGS) entry which is preliminary data.</text>
</comment>
<sequence length="218" mass="22097">MPGGERSRATARLLTGLAWVVLLLGLWLWGRDLTDVRQALSGPATGDIAAVGRPAGDQLPPAADPLKDALPRLLEIPALEVRAPVVARTPDADGRLAPPAEPAGAVGWYGAGVKPGAPGTALLIGQAGTAAGDAVFRGLGTLHTGATVHITRSDGTAADFTVDRVDRAEHTGQSQPAESADARLASAVRGPGRAELLLATYGGTTDVVVHAYLTGTGT</sequence>
<evidence type="ECO:0000313" key="3">
    <source>
        <dbReference type="EMBL" id="MFE1752707.1"/>
    </source>
</evidence>
<dbReference type="InterPro" id="IPR042001">
    <property type="entry name" value="Sortase_F"/>
</dbReference>
<dbReference type="Proteomes" id="UP001599756">
    <property type="component" value="Unassembled WGS sequence"/>
</dbReference>
<evidence type="ECO:0000256" key="2">
    <source>
        <dbReference type="SAM" id="Phobius"/>
    </source>
</evidence>
<keyword evidence="1" id="KW-0378">Hydrolase</keyword>
<organism evidence="3 4">
    <name type="scientific">Streptomyces anandii</name>
    <dbReference type="NCBI Taxonomy" id="285454"/>
    <lineage>
        <taxon>Bacteria</taxon>
        <taxon>Bacillati</taxon>
        <taxon>Actinomycetota</taxon>
        <taxon>Actinomycetes</taxon>
        <taxon>Kitasatosporales</taxon>
        <taxon>Streptomycetaceae</taxon>
        <taxon>Streptomyces</taxon>
    </lineage>
</organism>
<proteinExistence type="predicted"/>
<feature type="transmembrane region" description="Helical" evidence="2">
    <location>
        <begin position="12"/>
        <end position="30"/>
    </location>
</feature>
<dbReference type="Pfam" id="PF04203">
    <property type="entry name" value="Sortase"/>
    <property type="match status" value="1"/>
</dbReference>
<dbReference type="InterPro" id="IPR005754">
    <property type="entry name" value="Sortase"/>
</dbReference>
<dbReference type="SUPFAM" id="SSF63817">
    <property type="entry name" value="Sortase"/>
    <property type="match status" value="1"/>
</dbReference>
<keyword evidence="2" id="KW-0472">Membrane</keyword>
<dbReference type="InterPro" id="IPR023365">
    <property type="entry name" value="Sortase_dom-sf"/>
</dbReference>
<evidence type="ECO:0000256" key="1">
    <source>
        <dbReference type="ARBA" id="ARBA00022801"/>
    </source>
</evidence>
<dbReference type="RefSeq" id="WP_381808572.1">
    <property type="nucleotide sequence ID" value="NZ_JBHYTS010000029.1"/>
</dbReference>